<dbReference type="PANTHER" id="PTHR45749">
    <property type="match status" value="1"/>
</dbReference>
<proteinExistence type="predicted"/>
<feature type="transmembrane region" description="Helical" evidence="1">
    <location>
        <begin position="101"/>
        <end position="118"/>
    </location>
</feature>
<dbReference type="PANTHER" id="PTHR45749:SF37">
    <property type="entry name" value="OS05G0311600 PROTEIN"/>
    <property type="match status" value="1"/>
</dbReference>
<dbReference type="InterPro" id="IPR025398">
    <property type="entry name" value="DUF4371"/>
</dbReference>
<dbReference type="STRING" id="906689.A0A2I0X3Y1"/>
<dbReference type="Proteomes" id="UP000233837">
    <property type="component" value="Unassembled WGS sequence"/>
</dbReference>
<reference evidence="3 4" key="1">
    <citation type="journal article" date="2016" name="Sci. Rep.">
        <title>The Dendrobium catenatum Lindl. genome sequence provides insights into polysaccharide synthase, floral development and adaptive evolution.</title>
        <authorList>
            <person name="Zhang G.Q."/>
            <person name="Xu Q."/>
            <person name="Bian C."/>
            <person name="Tsai W.C."/>
            <person name="Yeh C.M."/>
            <person name="Liu K.W."/>
            <person name="Yoshida K."/>
            <person name="Zhang L.S."/>
            <person name="Chang S.B."/>
            <person name="Chen F."/>
            <person name="Shi Y."/>
            <person name="Su Y.Y."/>
            <person name="Zhang Y.Q."/>
            <person name="Chen L.J."/>
            <person name="Yin Y."/>
            <person name="Lin M."/>
            <person name="Huang H."/>
            <person name="Deng H."/>
            <person name="Wang Z.W."/>
            <person name="Zhu S.L."/>
            <person name="Zhao X."/>
            <person name="Deng C."/>
            <person name="Niu S.C."/>
            <person name="Huang J."/>
            <person name="Wang M."/>
            <person name="Liu G.H."/>
            <person name="Yang H.J."/>
            <person name="Xiao X.J."/>
            <person name="Hsiao Y.Y."/>
            <person name="Wu W.L."/>
            <person name="Chen Y.Y."/>
            <person name="Mitsuda N."/>
            <person name="Ohme-Takagi M."/>
            <person name="Luo Y.B."/>
            <person name="Van de Peer Y."/>
            <person name="Liu Z.J."/>
        </authorList>
    </citation>
    <scope>NUCLEOTIDE SEQUENCE [LARGE SCALE GENOMIC DNA]</scope>
    <source>
        <tissue evidence="3">The whole plant</tissue>
    </source>
</reference>
<feature type="domain" description="DUF4371" evidence="2">
    <location>
        <begin position="1"/>
        <end position="67"/>
    </location>
</feature>
<evidence type="ECO:0000313" key="4">
    <source>
        <dbReference type="Proteomes" id="UP000233837"/>
    </source>
</evidence>
<gene>
    <name evidence="3" type="ORF">MA16_Dca019287</name>
</gene>
<dbReference type="EMBL" id="KZ502181">
    <property type="protein sequence ID" value="PKU82612.1"/>
    <property type="molecule type" value="Genomic_DNA"/>
</dbReference>
<organism evidence="3 4">
    <name type="scientific">Dendrobium catenatum</name>
    <dbReference type="NCBI Taxonomy" id="906689"/>
    <lineage>
        <taxon>Eukaryota</taxon>
        <taxon>Viridiplantae</taxon>
        <taxon>Streptophyta</taxon>
        <taxon>Embryophyta</taxon>
        <taxon>Tracheophyta</taxon>
        <taxon>Spermatophyta</taxon>
        <taxon>Magnoliopsida</taxon>
        <taxon>Liliopsida</taxon>
        <taxon>Asparagales</taxon>
        <taxon>Orchidaceae</taxon>
        <taxon>Epidendroideae</taxon>
        <taxon>Malaxideae</taxon>
        <taxon>Dendrobiinae</taxon>
        <taxon>Dendrobium</taxon>
    </lineage>
</organism>
<protein>
    <recommendedName>
        <fullName evidence="2">DUF4371 domain-containing protein</fullName>
    </recommendedName>
</protein>
<name>A0A2I0X3Y1_9ASPA</name>
<keyword evidence="1" id="KW-1133">Transmembrane helix</keyword>
<keyword evidence="1" id="KW-0472">Membrane</keyword>
<evidence type="ECO:0000313" key="3">
    <source>
        <dbReference type="EMBL" id="PKU82612.1"/>
    </source>
</evidence>
<dbReference type="AlphaFoldDB" id="A0A2I0X3Y1"/>
<dbReference type="Pfam" id="PF14291">
    <property type="entry name" value="DUF4371"/>
    <property type="match status" value="1"/>
</dbReference>
<sequence length="137" mass="15511">MEIVDHFIKKKGEIVEHFLGISHVSDTTANSLKMLTEQLLSTYGLNISRIRGQGYNGSSNIRGDFNGLKVVFLNEKQSVHYIHYFSHQLQLALMTVMKSHIYIAFLFTIISSVINLVGRARVVSVATNSEKHNMRIC</sequence>
<accession>A0A2I0X3Y1</accession>
<evidence type="ECO:0000256" key="1">
    <source>
        <dbReference type="SAM" id="Phobius"/>
    </source>
</evidence>
<keyword evidence="4" id="KW-1185">Reference proteome</keyword>
<reference evidence="3 4" key="2">
    <citation type="journal article" date="2017" name="Nature">
        <title>The Apostasia genome and the evolution of orchids.</title>
        <authorList>
            <person name="Zhang G.Q."/>
            <person name="Liu K.W."/>
            <person name="Li Z."/>
            <person name="Lohaus R."/>
            <person name="Hsiao Y.Y."/>
            <person name="Niu S.C."/>
            <person name="Wang J.Y."/>
            <person name="Lin Y.C."/>
            <person name="Xu Q."/>
            <person name="Chen L.J."/>
            <person name="Yoshida K."/>
            <person name="Fujiwara S."/>
            <person name="Wang Z.W."/>
            <person name="Zhang Y.Q."/>
            <person name="Mitsuda N."/>
            <person name="Wang M."/>
            <person name="Liu G.H."/>
            <person name="Pecoraro L."/>
            <person name="Huang H.X."/>
            <person name="Xiao X.J."/>
            <person name="Lin M."/>
            <person name="Wu X.Y."/>
            <person name="Wu W.L."/>
            <person name="Chen Y.Y."/>
            <person name="Chang S.B."/>
            <person name="Sakamoto S."/>
            <person name="Ohme-Takagi M."/>
            <person name="Yagi M."/>
            <person name="Zeng S.J."/>
            <person name="Shen C.Y."/>
            <person name="Yeh C.M."/>
            <person name="Luo Y.B."/>
            <person name="Tsai W.C."/>
            <person name="Van de Peer Y."/>
            <person name="Liu Z.J."/>
        </authorList>
    </citation>
    <scope>NUCLEOTIDE SEQUENCE [LARGE SCALE GENOMIC DNA]</scope>
    <source>
        <tissue evidence="3">The whole plant</tissue>
    </source>
</reference>
<keyword evidence="1" id="KW-0812">Transmembrane</keyword>
<evidence type="ECO:0000259" key="2">
    <source>
        <dbReference type="Pfam" id="PF14291"/>
    </source>
</evidence>